<dbReference type="InterPro" id="IPR032710">
    <property type="entry name" value="NTF2-like_dom_sf"/>
</dbReference>
<dbReference type="GO" id="GO:0016987">
    <property type="term" value="F:sigma factor activity"/>
    <property type="evidence" value="ECO:0007669"/>
    <property type="project" value="InterPro"/>
</dbReference>
<feature type="domain" description="RNA polymerase sigma factor 70 region 4 type 2" evidence="1">
    <location>
        <begin position="25"/>
        <end position="72"/>
    </location>
</feature>
<evidence type="ECO:0000313" key="2">
    <source>
        <dbReference type="EMBL" id="TXC80314.1"/>
    </source>
</evidence>
<dbReference type="GO" id="GO:0003677">
    <property type="term" value="F:DNA binding"/>
    <property type="evidence" value="ECO:0007669"/>
    <property type="project" value="InterPro"/>
</dbReference>
<gene>
    <name evidence="2" type="ORF">FRZ40_39165</name>
</gene>
<dbReference type="EMBL" id="VOQS01000005">
    <property type="protein sequence ID" value="TXC80314.1"/>
    <property type="molecule type" value="Genomic_DNA"/>
</dbReference>
<dbReference type="SUPFAM" id="SSF88659">
    <property type="entry name" value="Sigma3 and sigma4 domains of RNA polymerase sigma factors"/>
    <property type="match status" value="1"/>
</dbReference>
<dbReference type="SUPFAM" id="SSF54427">
    <property type="entry name" value="NTF2-like"/>
    <property type="match status" value="1"/>
</dbReference>
<comment type="caution">
    <text evidence="2">The sequence shown here is derived from an EMBL/GenBank/DDBJ whole genome shotgun (WGS) entry which is preliminary data.</text>
</comment>
<dbReference type="Proteomes" id="UP000321776">
    <property type="component" value="Unassembled WGS sequence"/>
</dbReference>
<sequence>MTKPPAMQKEAKERADEVSVAFLILLERLPPEARAAFLLHELFGADYREVAAAIGKPATVCRQLVIQAKAQLRDEGPRYTVSREVHLNLLREFARSIEHGDADAMSTLIDDNAILTADGGGKQSPVCAPMIGGQRIARLYLAVSRRYAGKLDVKIAMLNGHWVALRYTSGTLESVQSIETDGTRIVRILVQRNPDTLSRIAALLART</sequence>
<evidence type="ECO:0000313" key="3">
    <source>
        <dbReference type="Proteomes" id="UP000321776"/>
    </source>
</evidence>
<dbReference type="InterPro" id="IPR036388">
    <property type="entry name" value="WH-like_DNA-bd_sf"/>
</dbReference>
<evidence type="ECO:0000259" key="1">
    <source>
        <dbReference type="Pfam" id="PF08281"/>
    </source>
</evidence>
<dbReference type="Pfam" id="PF08281">
    <property type="entry name" value="Sigma70_r4_2"/>
    <property type="match status" value="1"/>
</dbReference>
<dbReference type="AlphaFoldDB" id="A0A5C6V651"/>
<dbReference type="GO" id="GO:0006352">
    <property type="term" value="P:DNA-templated transcription initiation"/>
    <property type="evidence" value="ECO:0007669"/>
    <property type="project" value="InterPro"/>
</dbReference>
<dbReference type="PANTHER" id="PTHR30173:SF36">
    <property type="entry name" value="ECF RNA POLYMERASE SIGMA FACTOR SIGJ"/>
    <property type="match status" value="1"/>
</dbReference>
<dbReference type="InterPro" id="IPR013249">
    <property type="entry name" value="RNA_pol_sigma70_r4_t2"/>
</dbReference>
<accession>A0A5C6V651</accession>
<organism evidence="2 3">
    <name type="scientific">Paraburkholderia azotifigens</name>
    <dbReference type="NCBI Taxonomy" id="2057004"/>
    <lineage>
        <taxon>Bacteria</taxon>
        <taxon>Pseudomonadati</taxon>
        <taxon>Pseudomonadota</taxon>
        <taxon>Betaproteobacteria</taxon>
        <taxon>Burkholderiales</taxon>
        <taxon>Burkholderiaceae</taxon>
        <taxon>Paraburkholderia</taxon>
    </lineage>
</organism>
<dbReference type="Gene3D" id="1.10.10.10">
    <property type="entry name" value="Winged helix-like DNA-binding domain superfamily/Winged helix DNA-binding domain"/>
    <property type="match status" value="1"/>
</dbReference>
<protein>
    <recommendedName>
        <fullName evidence="1">RNA polymerase sigma factor 70 region 4 type 2 domain-containing protein</fullName>
    </recommendedName>
</protein>
<proteinExistence type="predicted"/>
<dbReference type="PANTHER" id="PTHR30173">
    <property type="entry name" value="SIGMA 19 FACTOR"/>
    <property type="match status" value="1"/>
</dbReference>
<dbReference type="InterPro" id="IPR013324">
    <property type="entry name" value="RNA_pol_sigma_r3/r4-like"/>
</dbReference>
<dbReference type="InterPro" id="IPR052704">
    <property type="entry name" value="ECF_Sigma-70_Domain"/>
</dbReference>
<name>A0A5C6V651_9BURK</name>
<reference evidence="2 3" key="1">
    <citation type="journal article" date="2018" name="Int. J. Syst. Evol. Microbiol.">
        <title>Paraburkholderia azotifigens sp. nov., a nitrogen-fixing bacterium isolated from paddy soil.</title>
        <authorList>
            <person name="Choi G.M."/>
            <person name="Im W.T."/>
        </authorList>
    </citation>
    <scope>NUCLEOTIDE SEQUENCE [LARGE SCALE GENOMIC DNA]</scope>
    <source>
        <strain evidence="2 3">NF 2-5-3</strain>
    </source>
</reference>